<dbReference type="Gene3D" id="2.60.40.2610">
    <property type="entry name" value="Outer membrane usher protein FimD, plug domain"/>
    <property type="match status" value="1"/>
</dbReference>
<proteinExistence type="predicted"/>
<comment type="caution">
    <text evidence="3">The sequence shown here is derived from an EMBL/GenBank/DDBJ whole genome shotgun (WGS) entry which is preliminary data.</text>
</comment>
<dbReference type="Gene3D" id="2.60.40.3110">
    <property type="match status" value="1"/>
</dbReference>
<dbReference type="InterPro" id="IPR000015">
    <property type="entry name" value="Fimb_usher"/>
</dbReference>
<dbReference type="RefSeq" id="WP_192556862.1">
    <property type="nucleotide sequence ID" value="NZ_JACZZA010000011.1"/>
</dbReference>
<sequence>MQCVALCTAAAMAMTLPAHAGADKSTDAISSSAFLGEANQPQEVYLEVTLNGERQGPLQRFVLRGGKLFATGQTLAAIGLASDKLGVPAAQEVSLDALQGLRYRYDASTQTVALTVENRLRKPYTLDARQLQATPKASSGRGVIVNYDAIAQSDARSRLALWSEERYFDPRGVFSNTGVAYLDADMHHYVRYDTSWTESDPDTLSSVQWGDTISSSLSWSRSIRLAGWQWRSNFALRPDLVTFPLPMLSGSAAVPTALDLYINNMHQLHTDVPAGPFELTNAPGITGAGQATVVTRDALGRSLSTSLPLYVDPRLLSAGLSSYSLELGFVRRNYGLDSDDYDPHPAGSGTWRYGASDSVTVEGHGEAGDGLFDAGGGALVRLGMAGVVNGAISASGGRMQGTQLNLGYQLIEARFSINAQTTRTFGDYGDLAAREGTPVPSAIDQVTVSFPFFSQQDLAVSYIGYQVRGGVSSRLGSVSYNLSFGNLLSLYFSGYQDFAQHRSRGVFIGVNIGLGDRVSLDTTVGRQNGKLYYNTNAVRTPDYGGGWGWGLQSGGSGGINYRQAQLEYLGSDGQLTGTLDTIAGHTTGSLEALGSVVLMDDSVQLSRRIYDGFALVSTDGVADIPVLHDNRVIGVTDAQGHLLVPDLNSYQDNHLAIDSLRLPADMHIDQTAADVVPQSESGVLAHFPLGHDESASVILHDAKGKPLAPGSRVRYLESGAETVVGYDGLTFIENLHPDNHLQVDTPAGTCMASFRYRRPQHHDVPTIGPLLCQVQQVHSP</sequence>
<feature type="signal peptide" evidence="1">
    <location>
        <begin position="1"/>
        <end position="20"/>
    </location>
</feature>
<dbReference type="Pfam" id="PF00577">
    <property type="entry name" value="Usher"/>
    <property type="match status" value="2"/>
</dbReference>
<dbReference type="EMBL" id="JACZZA010000011">
    <property type="protein sequence ID" value="MBE1162026.1"/>
    <property type="molecule type" value="Genomic_DNA"/>
</dbReference>
<dbReference type="InterPro" id="IPR025949">
    <property type="entry name" value="PapC-like_C"/>
</dbReference>
<reference evidence="3 4" key="1">
    <citation type="submission" date="2020-09" db="EMBL/GenBank/DDBJ databases">
        <title>Dyella sp. 7MK23 isolated from forest soil.</title>
        <authorList>
            <person name="Fu J."/>
        </authorList>
    </citation>
    <scope>NUCLEOTIDE SEQUENCE [LARGE SCALE GENOMIC DNA]</scope>
    <source>
        <strain evidence="3 4">7MK23</strain>
    </source>
</reference>
<dbReference type="Proteomes" id="UP000651010">
    <property type="component" value="Unassembled WGS sequence"/>
</dbReference>
<evidence type="ECO:0000256" key="1">
    <source>
        <dbReference type="SAM" id="SignalP"/>
    </source>
</evidence>
<dbReference type="InterPro" id="IPR042186">
    <property type="entry name" value="FimD_plug_dom"/>
</dbReference>
<accession>A0ABR9GD97</accession>
<feature type="chain" id="PRO_5046385725" evidence="1">
    <location>
        <begin position="21"/>
        <end position="780"/>
    </location>
</feature>
<keyword evidence="1" id="KW-0732">Signal</keyword>
<organism evidence="3 4">
    <name type="scientific">Dyella acidiphila</name>
    <dbReference type="NCBI Taxonomy" id="2775866"/>
    <lineage>
        <taxon>Bacteria</taxon>
        <taxon>Pseudomonadati</taxon>
        <taxon>Pseudomonadota</taxon>
        <taxon>Gammaproteobacteria</taxon>
        <taxon>Lysobacterales</taxon>
        <taxon>Rhodanobacteraceae</taxon>
        <taxon>Dyella</taxon>
    </lineage>
</organism>
<evidence type="ECO:0000259" key="2">
    <source>
        <dbReference type="Pfam" id="PF13953"/>
    </source>
</evidence>
<gene>
    <name evidence="3" type="ORF">IGX34_16705</name>
</gene>
<dbReference type="PANTHER" id="PTHR30451:SF5">
    <property type="entry name" value="SLR0019 PROTEIN"/>
    <property type="match status" value="1"/>
</dbReference>
<dbReference type="PANTHER" id="PTHR30451">
    <property type="entry name" value="OUTER MEMBRANE USHER PROTEIN"/>
    <property type="match status" value="1"/>
</dbReference>
<evidence type="ECO:0000313" key="3">
    <source>
        <dbReference type="EMBL" id="MBE1162026.1"/>
    </source>
</evidence>
<evidence type="ECO:0000313" key="4">
    <source>
        <dbReference type="Proteomes" id="UP000651010"/>
    </source>
</evidence>
<name>A0ABR9GD97_9GAMM</name>
<keyword evidence="4" id="KW-1185">Reference proteome</keyword>
<protein>
    <submittedName>
        <fullName evidence="3">Fimbrial biogenesis outer membrane usher protein</fullName>
    </submittedName>
</protein>
<feature type="domain" description="PapC-like C-terminal" evidence="2">
    <location>
        <begin position="699"/>
        <end position="756"/>
    </location>
</feature>
<dbReference type="Pfam" id="PF13953">
    <property type="entry name" value="PapC_C"/>
    <property type="match status" value="1"/>
</dbReference>